<keyword evidence="1" id="KW-0472">Membrane</keyword>
<gene>
    <name evidence="2" type="ORF">B0I00_0417</name>
</gene>
<accession>A0A2N0I213</accession>
<proteinExistence type="predicted"/>
<feature type="transmembrane region" description="Helical" evidence="1">
    <location>
        <begin position="161"/>
        <end position="178"/>
    </location>
</feature>
<protein>
    <submittedName>
        <fullName evidence="2">Uncharacterized protein</fullName>
    </submittedName>
</protein>
<sequence>MFIGHWAPALAVAAKRPAPTLGVLMIAGQLIDWAFFSFHLAGIEHMRFTPGISAMNPMDLYHMPYSHSLAGAAGFGLALAACVWLAIRDRTAALLAAAVVVSHWFIDLLVHVPDLTLAGSPPKLGLGLWNHPAIEMPLELGITFGALWLYARHRRPMPVRLWTFAALLLALQAFNWFVPPPPEATPSNSVMAIAAYGLVTLVAVWMGKSARAPA</sequence>
<dbReference type="RefSeq" id="WP_100865681.1">
    <property type="nucleotide sequence ID" value="NZ_PHUF01000002.1"/>
</dbReference>
<comment type="caution">
    <text evidence="2">The sequence shown here is derived from an EMBL/GenBank/DDBJ whole genome shotgun (WGS) entry which is preliminary data.</text>
</comment>
<reference evidence="2 3" key="1">
    <citation type="submission" date="2017-11" db="EMBL/GenBank/DDBJ databases">
        <title>Genomic Encyclopedia of Type Strains, Phase III (KMG-III): the genomes of soil and plant-associated and newly described type strains.</title>
        <authorList>
            <person name="Whitman W."/>
        </authorList>
    </citation>
    <scope>NUCLEOTIDE SEQUENCE [LARGE SCALE GENOMIC DNA]</scope>
    <source>
        <strain evidence="2 3">CGMCC 1.12274</strain>
    </source>
</reference>
<dbReference type="OrthoDB" id="327431at2"/>
<keyword evidence="3" id="KW-1185">Reference proteome</keyword>
<evidence type="ECO:0000256" key="1">
    <source>
        <dbReference type="SAM" id="Phobius"/>
    </source>
</evidence>
<dbReference type="EMBL" id="PHUF01000002">
    <property type="protein sequence ID" value="PKB25224.1"/>
    <property type="molecule type" value="Genomic_DNA"/>
</dbReference>
<keyword evidence="1" id="KW-0812">Transmembrane</keyword>
<dbReference type="AlphaFoldDB" id="A0A2N0I213"/>
<name>A0A2N0I213_9SPHN</name>
<feature type="transmembrane region" description="Helical" evidence="1">
    <location>
        <begin position="94"/>
        <end position="112"/>
    </location>
</feature>
<dbReference type="Proteomes" id="UP000232587">
    <property type="component" value="Unassembled WGS sequence"/>
</dbReference>
<evidence type="ECO:0000313" key="2">
    <source>
        <dbReference type="EMBL" id="PKB25224.1"/>
    </source>
</evidence>
<keyword evidence="1" id="KW-1133">Transmembrane helix</keyword>
<evidence type="ECO:0000313" key="3">
    <source>
        <dbReference type="Proteomes" id="UP000232587"/>
    </source>
</evidence>
<feature type="transmembrane region" description="Helical" evidence="1">
    <location>
        <begin position="190"/>
        <end position="207"/>
    </location>
</feature>
<feature type="transmembrane region" description="Helical" evidence="1">
    <location>
        <begin position="21"/>
        <end position="43"/>
    </location>
</feature>
<feature type="transmembrane region" description="Helical" evidence="1">
    <location>
        <begin position="132"/>
        <end position="149"/>
    </location>
</feature>
<feature type="transmembrane region" description="Helical" evidence="1">
    <location>
        <begin position="63"/>
        <end position="87"/>
    </location>
</feature>
<organism evidence="2 3">
    <name type="scientific">Novosphingobium kunmingense</name>
    <dbReference type="NCBI Taxonomy" id="1211806"/>
    <lineage>
        <taxon>Bacteria</taxon>
        <taxon>Pseudomonadati</taxon>
        <taxon>Pseudomonadota</taxon>
        <taxon>Alphaproteobacteria</taxon>
        <taxon>Sphingomonadales</taxon>
        <taxon>Sphingomonadaceae</taxon>
        <taxon>Novosphingobium</taxon>
    </lineage>
</organism>